<keyword evidence="2" id="KW-0547">Nucleotide-binding</keyword>
<evidence type="ECO:0000256" key="1">
    <source>
        <dbReference type="ARBA" id="ARBA00022598"/>
    </source>
</evidence>
<accession>A0AAW9WBC9</accession>
<keyword evidence="3" id="KW-0067">ATP-binding</keyword>
<sequence>WDTAVDELVILGDHVTTDSGTGIVHTAPGFGEDDYNVGIANGLEVAVTVDERGIMMANAGPEFEGQFYDKVVPTVIEKRGNLLLAQEE</sequence>
<evidence type="ECO:0000256" key="6">
    <source>
        <dbReference type="ARBA" id="ARBA00048359"/>
    </source>
</evidence>
<feature type="non-terminal residue" evidence="7">
    <location>
        <position position="1"/>
    </location>
</feature>
<evidence type="ECO:0000313" key="8">
    <source>
        <dbReference type="Proteomes" id="UP000729182"/>
    </source>
</evidence>
<evidence type="ECO:0000256" key="4">
    <source>
        <dbReference type="ARBA" id="ARBA00022917"/>
    </source>
</evidence>
<keyword evidence="4" id="KW-0648">Protein biosynthesis</keyword>
<evidence type="ECO:0000256" key="5">
    <source>
        <dbReference type="ARBA" id="ARBA00023146"/>
    </source>
</evidence>
<dbReference type="SUPFAM" id="SSF50677">
    <property type="entry name" value="ValRS/IleRS/LeuRS editing domain"/>
    <property type="match status" value="1"/>
</dbReference>
<dbReference type="PANTHER" id="PTHR42765:SF1">
    <property type="entry name" value="ISOLEUCINE--TRNA LIGASE, MITOCHONDRIAL"/>
    <property type="match status" value="1"/>
</dbReference>
<dbReference type="PANTHER" id="PTHR42765">
    <property type="entry name" value="SOLEUCYL-TRNA SYNTHETASE"/>
    <property type="match status" value="1"/>
</dbReference>
<dbReference type="GO" id="GO:0004822">
    <property type="term" value="F:isoleucine-tRNA ligase activity"/>
    <property type="evidence" value="ECO:0007669"/>
    <property type="project" value="UniProtKB-EC"/>
</dbReference>
<dbReference type="EMBL" id="WNHN01000634">
    <property type="protein sequence ID" value="MTV78197.1"/>
    <property type="molecule type" value="Genomic_DNA"/>
</dbReference>
<dbReference type="GO" id="GO:0005829">
    <property type="term" value="C:cytosol"/>
    <property type="evidence" value="ECO:0007669"/>
    <property type="project" value="TreeGrafter"/>
</dbReference>
<dbReference type="AlphaFoldDB" id="A0AAW9WBC9"/>
<organism evidence="7 8">
    <name type="scientific">Streptococcus pneumoniae</name>
    <dbReference type="NCBI Taxonomy" id="1313"/>
    <lineage>
        <taxon>Bacteria</taxon>
        <taxon>Bacillati</taxon>
        <taxon>Bacillota</taxon>
        <taxon>Bacilli</taxon>
        <taxon>Lactobacillales</taxon>
        <taxon>Streptococcaceae</taxon>
        <taxon>Streptococcus</taxon>
    </lineage>
</organism>
<comment type="caution">
    <text evidence="7">The sequence shown here is derived from an EMBL/GenBank/DDBJ whole genome shotgun (WGS) entry which is preliminary data.</text>
</comment>
<name>A0AAW9WBC9_STREE</name>
<dbReference type="Proteomes" id="UP000729182">
    <property type="component" value="Unassembled WGS sequence"/>
</dbReference>
<gene>
    <name evidence="7" type="ORF">GM535_13340</name>
</gene>
<protein>
    <submittedName>
        <fullName evidence="7">Class I tRNA ligase family protein</fullName>
    </submittedName>
</protein>
<dbReference type="Gene3D" id="3.90.740.10">
    <property type="entry name" value="Valyl/Leucyl/Isoleucyl-tRNA synthetase, editing domain"/>
    <property type="match status" value="1"/>
</dbReference>
<reference evidence="7" key="1">
    <citation type="submission" date="2019-11" db="EMBL/GenBank/DDBJ databases">
        <title>Growth characteristics of pneumococcus vary with the chemical composition of the capsule and with environmental conditions.</title>
        <authorList>
            <person name="Tothpal A."/>
            <person name="Desobry K."/>
            <person name="Joshi S."/>
            <person name="Wyllie A.L."/>
            <person name="Weinberger D.M."/>
        </authorList>
    </citation>
    <scope>NUCLEOTIDE SEQUENCE</scope>
    <source>
        <strain evidence="7">Pnumococcus10A</strain>
    </source>
</reference>
<dbReference type="RefSeq" id="WP_155459071.1">
    <property type="nucleotide sequence ID" value="NZ_WNHN01000634.1"/>
</dbReference>
<evidence type="ECO:0000256" key="2">
    <source>
        <dbReference type="ARBA" id="ARBA00022741"/>
    </source>
</evidence>
<dbReference type="InterPro" id="IPR009008">
    <property type="entry name" value="Val/Leu/Ile-tRNA-synth_edit"/>
</dbReference>
<feature type="non-terminal residue" evidence="7">
    <location>
        <position position="88"/>
    </location>
</feature>
<evidence type="ECO:0000313" key="7">
    <source>
        <dbReference type="EMBL" id="MTV78197.1"/>
    </source>
</evidence>
<dbReference type="GO" id="GO:0002161">
    <property type="term" value="F:aminoacyl-tRNA deacylase activity"/>
    <property type="evidence" value="ECO:0007669"/>
    <property type="project" value="InterPro"/>
</dbReference>
<evidence type="ECO:0000256" key="3">
    <source>
        <dbReference type="ARBA" id="ARBA00022840"/>
    </source>
</evidence>
<keyword evidence="5" id="KW-0030">Aminoacyl-tRNA synthetase</keyword>
<dbReference type="GO" id="GO:0005524">
    <property type="term" value="F:ATP binding"/>
    <property type="evidence" value="ECO:0007669"/>
    <property type="project" value="UniProtKB-KW"/>
</dbReference>
<dbReference type="InterPro" id="IPR050081">
    <property type="entry name" value="Ile-tRNA_ligase"/>
</dbReference>
<proteinExistence type="predicted"/>
<keyword evidence="1 7" id="KW-0436">Ligase</keyword>
<comment type="catalytic activity">
    <reaction evidence="6">
        <text>tRNA(Ile) + L-isoleucine + ATP = L-isoleucyl-tRNA(Ile) + AMP + diphosphate</text>
        <dbReference type="Rhea" id="RHEA:11060"/>
        <dbReference type="Rhea" id="RHEA-COMP:9666"/>
        <dbReference type="Rhea" id="RHEA-COMP:9695"/>
        <dbReference type="ChEBI" id="CHEBI:30616"/>
        <dbReference type="ChEBI" id="CHEBI:33019"/>
        <dbReference type="ChEBI" id="CHEBI:58045"/>
        <dbReference type="ChEBI" id="CHEBI:78442"/>
        <dbReference type="ChEBI" id="CHEBI:78528"/>
        <dbReference type="ChEBI" id="CHEBI:456215"/>
        <dbReference type="EC" id="6.1.1.5"/>
    </reaction>
</comment>
<dbReference type="GO" id="GO:0006428">
    <property type="term" value="P:isoleucyl-tRNA aminoacylation"/>
    <property type="evidence" value="ECO:0007669"/>
    <property type="project" value="TreeGrafter"/>
</dbReference>